<dbReference type="Proteomes" id="UP000823775">
    <property type="component" value="Unassembled WGS sequence"/>
</dbReference>
<feature type="non-terminal residue" evidence="1">
    <location>
        <position position="115"/>
    </location>
</feature>
<evidence type="ECO:0000313" key="1">
    <source>
        <dbReference type="EMBL" id="MCD9558668.1"/>
    </source>
</evidence>
<reference evidence="1 2" key="1">
    <citation type="journal article" date="2021" name="BMC Genomics">
        <title>Datura genome reveals duplications of psychoactive alkaloid biosynthetic genes and high mutation rate following tissue culture.</title>
        <authorList>
            <person name="Rajewski A."/>
            <person name="Carter-House D."/>
            <person name="Stajich J."/>
            <person name="Litt A."/>
        </authorList>
    </citation>
    <scope>NUCLEOTIDE SEQUENCE [LARGE SCALE GENOMIC DNA]</scope>
    <source>
        <strain evidence="1">AR-01</strain>
    </source>
</reference>
<organism evidence="1 2">
    <name type="scientific">Datura stramonium</name>
    <name type="common">Jimsonweed</name>
    <name type="synonym">Common thornapple</name>
    <dbReference type="NCBI Taxonomy" id="4076"/>
    <lineage>
        <taxon>Eukaryota</taxon>
        <taxon>Viridiplantae</taxon>
        <taxon>Streptophyta</taxon>
        <taxon>Embryophyta</taxon>
        <taxon>Tracheophyta</taxon>
        <taxon>Spermatophyta</taxon>
        <taxon>Magnoliopsida</taxon>
        <taxon>eudicotyledons</taxon>
        <taxon>Gunneridae</taxon>
        <taxon>Pentapetalae</taxon>
        <taxon>asterids</taxon>
        <taxon>lamiids</taxon>
        <taxon>Solanales</taxon>
        <taxon>Solanaceae</taxon>
        <taxon>Solanoideae</taxon>
        <taxon>Datureae</taxon>
        <taxon>Datura</taxon>
    </lineage>
</organism>
<keyword evidence="2" id="KW-1185">Reference proteome</keyword>
<evidence type="ECO:0000313" key="2">
    <source>
        <dbReference type="Proteomes" id="UP000823775"/>
    </source>
</evidence>
<sequence length="115" mass="13307">MARMRVERAYTTHHLLDKNTDSRRLHLVHIVTSLDSDEGSSNEATSSLEEYTKPIRADIINGKMPGFRDSMRWKLKGAKKHFQEGLTTRRHIKCSIAEEVRIIDSELPKYPDIET</sequence>
<accession>A0ABS8UJZ1</accession>
<name>A0ABS8UJZ1_DATST</name>
<dbReference type="EMBL" id="JACEIK010002042">
    <property type="protein sequence ID" value="MCD9558668.1"/>
    <property type="molecule type" value="Genomic_DNA"/>
</dbReference>
<comment type="caution">
    <text evidence="1">The sequence shown here is derived from an EMBL/GenBank/DDBJ whole genome shotgun (WGS) entry which is preliminary data.</text>
</comment>
<gene>
    <name evidence="1" type="ORF">HAX54_016198</name>
</gene>
<proteinExistence type="predicted"/>
<protein>
    <submittedName>
        <fullName evidence="1">Uncharacterized protein</fullName>
    </submittedName>
</protein>